<dbReference type="EMBL" id="MN740945">
    <property type="protein sequence ID" value="QHU19168.1"/>
    <property type="molecule type" value="Genomic_DNA"/>
</dbReference>
<accession>A0A6C0KS57</accession>
<sequence>MYTINDKAYRFESIENVSSLFNNEVINATYIIHLENNGRYENILEQIKQFKTTNKIYILHNKGFKSGLKQKYIDKPPLDLVDAFLTCLKHAANNNYKNVLIFEDDFICHEKLLDKSITNDITNFIKSKTKKNEKFCYHLGVLPFVTSNTFENHRKLFAGIGTHAVIYSDKFIKYSLSYKQEDIDDWDYFKLLSLENKTYMYDKCLCYQPFPETENSKFWGSNGNFLTYIYFQSLHTSFKLFKFDTNPKFGFNKAYEMCIKIPTLSL</sequence>
<evidence type="ECO:0008006" key="2">
    <source>
        <dbReference type="Google" id="ProtNLM"/>
    </source>
</evidence>
<organism evidence="1">
    <name type="scientific">viral metagenome</name>
    <dbReference type="NCBI Taxonomy" id="1070528"/>
    <lineage>
        <taxon>unclassified sequences</taxon>
        <taxon>metagenomes</taxon>
        <taxon>organismal metagenomes</taxon>
    </lineage>
</organism>
<reference evidence="1" key="1">
    <citation type="journal article" date="2020" name="Nature">
        <title>Giant virus diversity and host interactions through global metagenomics.</title>
        <authorList>
            <person name="Schulz F."/>
            <person name="Roux S."/>
            <person name="Paez-Espino D."/>
            <person name="Jungbluth S."/>
            <person name="Walsh D.A."/>
            <person name="Denef V.J."/>
            <person name="McMahon K.D."/>
            <person name="Konstantinidis K.T."/>
            <person name="Eloe-Fadrosh E.A."/>
            <person name="Kyrpides N.C."/>
            <person name="Woyke T."/>
        </authorList>
    </citation>
    <scope>NUCLEOTIDE SEQUENCE</scope>
    <source>
        <strain evidence="1">GVMAG-S-3300013014-104</strain>
    </source>
</reference>
<name>A0A6C0KS57_9ZZZZ</name>
<proteinExistence type="predicted"/>
<protein>
    <recommendedName>
        <fullName evidence="2">Glycosyltransferase</fullName>
    </recommendedName>
</protein>
<dbReference type="AlphaFoldDB" id="A0A6C0KS57"/>
<evidence type="ECO:0000313" key="1">
    <source>
        <dbReference type="EMBL" id="QHU19168.1"/>
    </source>
</evidence>